<dbReference type="SUPFAM" id="SSF74924">
    <property type="entry name" value="Cap-Gly domain"/>
    <property type="match status" value="1"/>
</dbReference>
<dbReference type="InterPro" id="IPR032675">
    <property type="entry name" value="LRR_dom_sf"/>
</dbReference>
<evidence type="ECO:0000259" key="3">
    <source>
        <dbReference type="PROSITE" id="PS50245"/>
    </source>
</evidence>
<gene>
    <name evidence="4" type="ORF">BWQ96_00109</name>
</gene>
<dbReference type="SUPFAM" id="SSF52047">
    <property type="entry name" value="RNI-like"/>
    <property type="match status" value="1"/>
</dbReference>
<dbReference type="AlphaFoldDB" id="A0A2V3J6B6"/>
<evidence type="ECO:0000313" key="4">
    <source>
        <dbReference type="EMBL" id="PXF49949.1"/>
    </source>
</evidence>
<dbReference type="EMBL" id="NBIV01000001">
    <property type="protein sequence ID" value="PXF49949.1"/>
    <property type="molecule type" value="Genomic_DNA"/>
</dbReference>
<evidence type="ECO:0000256" key="1">
    <source>
        <dbReference type="ARBA" id="ARBA00022614"/>
    </source>
</evidence>
<dbReference type="PROSITE" id="PS50245">
    <property type="entry name" value="CAP_GLY_2"/>
    <property type="match status" value="1"/>
</dbReference>
<sequence>MITEGEMVDVGMRIQYEGDRGTVRYVGPLQGRGDTVWVGIEWDRAERGKHNGTVDGVKYFECENESGSLIKLKRIGNGGRSNLMQAVRMRYERDVKDDEFRKKTMRIGGGVVAIANRKVQRICELEVVDVSEYGVCCVGNAEELRNVRELSVAKCLFGWMGELCEVVDEVKRLRRLDASHNVLMHGRRRNMDGGGSAVEEVVLNHCKVRWEGIAEICESTNGLRVLRVHDCGLGAIQSEVGLQLKGRLSALEKIDLDKNCIGWEEVMILGELQSLREAYLSENGLEDIEIERDDVFKRLEVLSLANNRMEGWAVVSWLQGLCSLRELRVRGNPMCEGEEFAESGSKSALTWRMRVVGRVAGLRILDGTVISDDERLFCEKRYLGEEVLKDCEQNGEARTRRMHARFEELLQRFGTVKREMKRLGEDLVVVQVVSEGKSATRRMPRSTDIRRAARVLRRALRVGRGGTVDVGVAREDGVVWLRDDDDSTVGALSSGNSSLQLLLRIS</sequence>
<dbReference type="Gene3D" id="3.80.10.10">
    <property type="entry name" value="Ribonuclease Inhibitor"/>
    <property type="match status" value="2"/>
</dbReference>
<evidence type="ECO:0000313" key="5">
    <source>
        <dbReference type="Proteomes" id="UP000247409"/>
    </source>
</evidence>
<dbReference type="PANTHER" id="PTHR46652:SF3">
    <property type="entry name" value="LEUCINE-RICH REPEAT-CONTAINING PROTEIN 9"/>
    <property type="match status" value="1"/>
</dbReference>
<protein>
    <submittedName>
        <fullName evidence="4">Tubulin-specific chaperone E</fullName>
    </submittedName>
</protein>
<dbReference type="InterPro" id="IPR000938">
    <property type="entry name" value="CAP-Gly_domain"/>
</dbReference>
<feature type="domain" description="CAP-Gly" evidence="3">
    <location>
        <begin position="36"/>
        <end position="71"/>
    </location>
</feature>
<keyword evidence="1" id="KW-0433">Leucine-rich repeat</keyword>
<dbReference type="SMART" id="SM01052">
    <property type="entry name" value="CAP_GLY"/>
    <property type="match status" value="1"/>
</dbReference>
<dbReference type="OrthoDB" id="3279at2759"/>
<proteinExistence type="predicted"/>
<dbReference type="PANTHER" id="PTHR46652">
    <property type="entry name" value="LEUCINE-RICH REPEAT AND IQ DOMAIN-CONTAINING PROTEIN 1-RELATED"/>
    <property type="match status" value="1"/>
</dbReference>
<keyword evidence="5" id="KW-1185">Reference proteome</keyword>
<dbReference type="InterPro" id="IPR036859">
    <property type="entry name" value="CAP-Gly_dom_sf"/>
</dbReference>
<keyword evidence="2" id="KW-0677">Repeat</keyword>
<name>A0A2V3J6B6_9FLOR</name>
<comment type="caution">
    <text evidence="4">The sequence shown here is derived from an EMBL/GenBank/DDBJ whole genome shotgun (WGS) entry which is preliminary data.</text>
</comment>
<reference evidence="4 5" key="1">
    <citation type="journal article" date="2018" name="Mol. Biol. Evol.">
        <title>Analysis of the draft genome of the red seaweed Gracilariopsis chorda provides insights into genome size evolution in Rhodophyta.</title>
        <authorList>
            <person name="Lee J."/>
            <person name="Yang E.C."/>
            <person name="Graf L."/>
            <person name="Yang J.H."/>
            <person name="Qiu H."/>
            <person name="Zel Zion U."/>
            <person name="Chan C.X."/>
            <person name="Stephens T.G."/>
            <person name="Weber A.P.M."/>
            <person name="Boo G.H."/>
            <person name="Boo S.M."/>
            <person name="Kim K.M."/>
            <person name="Shin Y."/>
            <person name="Jung M."/>
            <person name="Lee S.J."/>
            <person name="Yim H.S."/>
            <person name="Lee J.H."/>
            <person name="Bhattacharya D."/>
            <person name="Yoon H.S."/>
        </authorList>
    </citation>
    <scope>NUCLEOTIDE SEQUENCE [LARGE SCALE GENOMIC DNA]</scope>
    <source>
        <strain evidence="4 5">SKKU-2015</strain>
        <tissue evidence="4">Whole body</tissue>
    </source>
</reference>
<dbReference type="STRING" id="448386.A0A2V3J6B6"/>
<dbReference type="InterPro" id="IPR050836">
    <property type="entry name" value="SDS22/Internalin_LRR"/>
</dbReference>
<organism evidence="4 5">
    <name type="scientific">Gracilariopsis chorda</name>
    <dbReference type="NCBI Taxonomy" id="448386"/>
    <lineage>
        <taxon>Eukaryota</taxon>
        <taxon>Rhodophyta</taxon>
        <taxon>Florideophyceae</taxon>
        <taxon>Rhodymeniophycidae</taxon>
        <taxon>Gracilariales</taxon>
        <taxon>Gracilariaceae</taxon>
        <taxon>Gracilariopsis</taxon>
    </lineage>
</organism>
<dbReference type="PROSITE" id="PS00845">
    <property type="entry name" value="CAP_GLY_1"/>
    <property type="match status" value="1"/>
</dbReference>
<dbReference type="Proteomes" id="UP000247409">
    <property type="component" value="Unassembled WGS sequence"/>
</dbReference>
<dbReference type="Pfam" id="PF01302">
    <property type="entry name" value="CAP_GLY"/>
    <property type="match status" value="1"/>
</dbReference>
<dbReference type="Gene3D" id="2.30.30.190">
    <property type="entry name" value="CAP Gly-rich-like domain"/>
    <property type="match status" value="1"/>
</dbReference>
<accession>A0A2V3J6B6</accession>
<evidence type="ECO:0000256" key="2">
    <source>
        <dbReference type="ARBA" id="ARBA00022737"/>
    </source>
</evidence>